<gene>
    <name evidence="2" type="primary">rsfS</name>
    <name evidence="3" type="ORF">HPTL_0220</name>
</gene>
<name>A0A2Z6DVL9_HYDTE</name>
<dbReference type="PANTHER" id="PTHR21043:SF0">
    <property type="entry name" value="MITOCHONDRIAL ASSEMBLY OF RIBOSOMAL LARGE SUBUNIT PROTEIN 1"/>
    <property type="match status" value="1"/>
</dbReference>
<reference evidence="3 4" key="1">
    <citation type="submission" date="2018-04" db="EMBL/GenBank/DDBJ databases">
        <title>Complete genome sequence of Hydrogenophilus thermoluteolus TH-1.</title>
        <authorList>
            <person name="Arai H."/>
        </authorList>
    </citation>
    <scope>NUCLEOTIDE SEQUENCE [LARGE SCALE GENOMIC DNA]</scope>
    <source>
        <strain evidence="3 4">TH-1</strain>
    </source>
</reference>
<keyword evidence="2" id="KW-0963">Cytoplasm</keyword>
<comment type="function">
    <text evidence="2">Functions as a ribosomal silencing factor. Interacts with ribosomal protein uL14 (rplN), blocking formation of intersubunit bridge B8. Prevents association of the 30S and 50S ribosomal subunits and the formation of functional ribosomes, thus repressing translation.</text>
</comment>
<dbReference type="HAMAP" id="MF_01477">
    <property type="entry name" value="Iojap_RsfS"/>
    <property type="match status" value="1"/>
</dbReference>
<dbReference type="InterPro" id="IPR043519">
    <property type="entry name" value="NT_sf"/>
</dbReference>
<keyword evidence="4" id="KW-1185">Reference proteome</keyword>
<dbReference type="SUPFAM" id="SSF81301">
    <property type="entry name" value="Nucleotidyltransferase"/>
    <property type="match status" value="1"/>
</dbReference>
<dbReference type="KEGG" id="htl:HPTL_0220"/>
<dbReference type="OrthoDB" id="9793681at2"/>
<comment type="subcellular location">
    <subcellularLocation>
        <location evidence="2">Cytoplasm</location>
    </subcellularLocation>
</comment>
<comment type="subunit">
    <text evidence="2">Interacts with ribosomal protein uL14 (rplN).</text>
</comment>
<dbReference type="Pfam" id="PF02410">
    <property type="entry name" value="RsfS"/>
    <property type="match status" value="1"/>
</dbReference>
<dbReference type="GO" id="GO:0005737">
    <property type="term" value="C:cytoplasm"/>
    <property type="evidence" value="ECO:0007669"/>
    <property type="project" value="UniProtKB-SubCell"/>
</dbReference>
<dbReference type="GO" id="GO:0042256">
    <property type="term" value="P:cytosolic ribosome assembly"/>
    <property type="evidence" value="ECO:0007669"/>
    <property type="project" value="UniProtKB-UniRule"/>
</dbReference>
<proteinExistence type="inferred from homology"/>
<dbReference type="NCBIfam" id="TIGR00090">
    <property type="entry name" value="rsfS_iojap_ybeB"/>
    <property type="match status" value="1"/>
</dbReference>
<evidence type="ECO:0000313" key="3">
    <source>
        <dbReference type="EMBL" id="BBD76490.1"/>
    </source>
</evidence>
<dbReference type="InterPro" id="IPR004394">
    <property type="entry name" value="Iojap/RsfS/C7orf30"/>
</dbReference>
<sequence>MDTNALTQLAIAALEAVKGEAIEAFDTTQVTPLFERVVIASGNSTRQVKALARNVVEEAKKHHAPIVGVEGEEGGEWVLVDLGPVVIHVMLPAVRRYYRLEELWGMPPATRVAAANVTPPQNALGEPHPSATE</sequence>
<dbReference type="GO" id="GO:0043023">
    <property type="term" value="F:ribosomal large subunit binding"/>
    <property type="evidence" value="ECO:0007669"/>
    <property type="project" value="TreeGrafter"/>
</dbReference>
<evidence type="ECO:0000256" key="2">
    <source>
        <dbReference type="HAMAP-Rule" id="MF_01477"/>
    </source>
</evidence>
<evidence type="ECO:0000313" key="4">
    <source>
        <dbReference type="Proteomes" id="UP000262004"/>
    </source>
</evidence>
<dbReference type="EMBL" id="AP018558">
    <property type="protein sequence ID" value="BBD76490.1"/>
    <property type="molecule type" value="Genomic_DNA"/>
</dbReference>
<dbReference type="PANTHER" id="PTHR21043">
    <property type="entry name" value="IOJAP SUPERFAMILY ORTHOLOG"/>
    <property type="match status" value="1"/>
</dbReference>
<dbReference type="Gene3D" id="3.30.460.10">
    <property type="entry name" value="Beta Polymerase, domain 2"/>
    <property type="match status" value="1"/>
</dbReference>
<protein>
    <recommendedName>
        <fullName evidence="2">Ribosomal silencing factor RsfS</fullName>
    </recommendedName>
</protein>
<evidence type="ECO:0000256" key="1">
    <source>
        <dbReference type="ARBA" id="ARBA00010574"/>
    </source>
</evidence>
<keyword evidence="2" id="KW-0810">Translation regulation</keyword>
<dbReference type="GO" id="GO:0017148">
    <property type="term" value="P:negative regulation of translation"/>
    <property type="evidence" value="ECO:0007669"/>
    <property type="project" value="UniProtKB-UniRule"/>
</dbReference>
<keyword evidence="2" id="KW-0678">Repressor</keyword>
<accession>A0A2Z6DVL9</accession>
<comment type="similarity">
    <text evidence="1 2">Belongs to the Iojap/RsfS family.</text>
</comment>
<dbReference type="GO" id="GO:0090071">
    <property type="term" value="P:negative regulation of ribosome biogenesis"/>
    <property type="evidence" value="ECO:0007669"/>
    <property type="project" value="UniProtKB-UniRule"/>
</dbReference>
<organism evidence="3 4">
    <name type="scientific">Hydrogenophilus thermoluteolus</name>
    <name type="common">Pseudomonas hydrogenothermophila</name>
    <dbReference type="NCBI Taxonomy" id="297"/>
    <lineage>
        <taxon>Bacteria</taxon>
        <taxon>Pseudomonadati</taxon>
        <taxon>Pseudomonadota</taxon>
        <taxon>Hydrogenophilia</taxon>
        <taxon>Hydrogenophilales</taxon>
        <taxon>Hydrogenophilaceae</taxon>
        <taxon>Hydrogenophilus</taxon>
    </lineage>
</organism>
<dbReference type="AlphaFoldDB" id="A0A2Z6DVL9"/>
<dbReference type="Proteomes" id="UP000262004">
    <property type="component" value="Chromosome"/>
</dbReference>